<accession>A0ABY4KZH8</accession>
<evidence type="ECO:0000313" key="2">
    <source>
        <dbReference type="Proteomes" id="UP000831189"/>
    </source>
</evidence>
<gene>
    <name evidence="1" type="ORF">M0M42_19760</name>
</gene>
<sequence>MAVVAPLLARAGEFESNTVTDAEHRAAIARMPKLAVVIDDLGQHSTLDARVLALPGPVGMAILPDSRHATTLAERASAAGKTVMLHLPMAPAGGPYAWHPRLGQVELLSRLNQALAKVPNASGVNNHMGSQMTDQRQSMGFLMSELQQRHLFFLDSRTNRETVAGASAQAIGLASVSRDVFLDNDPSPDAVAAQFQAALRLARMQGSAIIIGHPYPSTLALLEEQLPRLHAQGIDWIDLGQMIATRSNRAMAAHGADGIYRVSRQR</sequence>
<dbReference type="EMBL" id="CP096208">
    <property type="protein sequence ID" value="UPQ84938.1"/>
    <property type="molecule type" value="Genomic_DNA"/>
</dbReference>
<dbReference type="InterPro" id="IPR011330">
    <property type="entry name" value="Glyco_hydro/deAcase_b/a-brl"/>
</dbReference>
<dbReference type="Proteomes" id="UP000831189">
    <property type="component" value="Chromosome"/>
</dbReference>
<evidence type="ECO:0000313" key="1">
    <source>
        <dbReference type="EMBL" id="UPQ84938.1"/>
    </source>
</evidence>
<organism evidence="1 2">
    <name type="scientific">Pseudomonas knackmussii</name>
    <dbReference type="NCBI Taxonomy" id="65741"/>
    <lineage>
        <taxon>Bacteria</taxon>
        <taxon>Pseudomonadati</taxon>
        <taxon>Pseudomonadota</taxon>
        <taxon>Gammaproteobacteria</taxon>
        <taxon>Pseudomonadales</taxon>
        <taxon>Pseudomonadaceae</taxon>
        <taxon>Pseudomonas</taxon>
    </lineage>
</organism>
<dbReference type="InterPro" id="IPR006837">
    <property type="entry name" value="Divergent_DAC"/>
</dbReference>
<dbReference type="CDD" id="cd10936">
    <property type="entry name" value="CE4_DAC2"/>
    <property type="match status" value="1"/>
</dbReference>
<name>A0ABY4KZH8_9PSED</name>
<dbReference type="SUPFAM" id="SSF88713">
    <property type="entry name" value="Glycoside hydrolase/deacetylase"/>
    <property type="match status" value="1"/>
</dbReference>
<dbReference type="Gene3D" id="3.20.20.370">
    <property type="entry name" value="Glycoside hydrolase/deacetylase"/>
    <property type="match status" value="1"/>
</dbReference>
<dbReference type="PANTHER" id="PTHR30105:SF2">
    <property type="entry name" value="DIVERGENT POLYSACCHARIDE DEACETYLASE SUPERFAMILY"/>
    <property type="match status" value="1"/>
</dbReference>
<dbReference type="Pfam" id="PF04748">
    <property type="entry name" value="Polysacc_deac_2"/>
    <property type="match status" value="1"/>
</dbReference>
<dbReference type="PANTHER" id="PTHR30105">
    <property type="entry name" value="UNCHARACTERIZED YIBQ-RELATED"/>
    <property type="match status" value="1"/>
</dbReference>
<protein>
    <submittedName>
        <fullName evidence="1">Divergent polysaccharide deacetylase family protein</fullName>
    </submittedName>
</protein>
<reference evidence="1 2" key="1">
    <citation type="submission" date="2022-04" db="EMBL/GenBank/DDBJ databases">
        <title>Pseudomonas knackmussii B09-2.</title>
        <authorList>
            <person name="Deng Y."/>
        </authorList>
    </citation>
    <scope>NUCLEOTIDE SEQUENCE [LARGE SCALE GENOMIC DNA]</scope>
    <source>
        <strain evidence="1 2">B09-2</strain>
    </source>
</reference>
<proteinExistence type="predicted"/>
<keyword evidence="2" id="KW-1185">Reference proteome</keyword>